<comment type="subcellular location">
    <subcellularLocation>
        <location evidence="1">Cell membrane</location>
        <topology evidence="1">Multi-pass membrane protein</topology>
    </subcellularLocation>
</comment>
<name>A0A645DAX5_9ZZZZ</name>
<keyword evidence="2" id="KW-1003">Cell membrane</keyword>
<dbReference type="Pfam" id="PF02687">
    <property type="entry name" value="FtsX"/>
    <property type="match status" value="1"/>
</dbReference>
<organism evidence="8">
    <name type="scientific">bioreactor metagenome</name>
    <dbReference type="NCBI Taxonomy" id="1076179"/>
    <lineage>
        <taxon>unclassified sequences</taxon>
        <taxon>metagenomes</taxon>
        <taxon>ecological metagenomes</taxon>
    </lineage>
</organism>
<reference evidence="8" key="1">
    <citation type="submission" date="2019-08" db="EMBL/GenBank/DDBJ databases">
        <authorList>
            <person name="Kucharzyk K."/>
            <person name="Murdoch R.W."/>
            <person name="Higgins S."/>
            <person name="Loffler F."/>
        </authorList>
    </citation>
    <scope>NUCLEOTIDE SEQUENCE</scope>
</reference>
<dbReference type="GO" id="GO:0005886">
    <property type="term" value="C:plasma membrane"/>
    <property type="evidence" value="ECO:0007669"/>
    <property type="project" value="UniProtKB-SubCell"/>
</dbReference>
<dbReference type="PANTHER" id="PTHR30572:SF18">
    <property type="entry name" value="ABC-TYPE MACROLIDE FAMILY EXPORT SYSTEM PERMEASE COMPONENT 2"/>
    <property type="match status" value="1"/>
</dbReference>
<dbReference type="InterPro" id="IPR050250">
    <property type="entry name" value="Macrolide_Exporter_MacB"/>
</dbReference>
<evidence type="ECO:0000256" key="5">
    <source>
        <dbReference type="ARBA" id="ARBA00023136"/>
    </source>
</evidence>
<gene>
    <name evidence="8" type="ORF">SDC9_133166</name>
</gene>
<dbReference type="InterPro" id="IPR003838">
    <property type="entry name" value="ABC3_permease_C"/>
</dbReference>
<dbReference type="AlphaFoldDB" id="A0A645DAX5"/>
<sequence>MQIIQGRTKEIGIRKVNGAKIAEILAMLNRRFVVWVCVAFTIAVPLTYYAMTRWLEAFAYKTSLSWWIFVLGGVATLFVALFTVSWQSWRAATKNPIEALRYE</sequence>
<protein>
    <recommendedName>
        <fullName evidence="7">ABC3 transporter permease C-terminal domain-containing protein</fullName>
    </recommendedName>
</protein>
<evidence type="ECO:0000256" key="4">
    <source>
        <dbReference type="ARBA" id="ARBA00022989"/>
    </source>
</evidence>
<evidence type="ECO:0000256" key="6">
    <source>
        <dbReference type="SAM" id="Phobius"/>
    </source>
</evidence>
<evidence type="ECO:0000256" key="1">
    <source>
        <dbReference type="ARBA" id="ARBA00004651"/>
    </source>
</evidence>
<evidence type="ECO:0000256" key="3">
    <source>
        <dbReference type="ARBA" id="ARBA00022692"/>
    </source>
</evidence>
<evidence type="ECO:0000259" key="7">
    <source>
        <dbReference type="Pfam" id="PF02687"/>
    </source>
</evidence>
<accession>A0A645DAX5</accession>
<feature type="transmembrane region" description="Helical" evidence="6">
    <location>
        <begin position="64"/>
        <end position="84"/>
    </location>
</feature>
<proteinExistence type="predicted"/>
<keyword evidence="3 6" id="KW-0812">Transmembrane</keyword>
<dbReference type="PANTHER" id="PTHR30572">
    <property type="entry name" value="MEMBRANE COMPONENT OF TRANSPORTER-RELATED"/>
    <property type="match status" value="1"/>
</dbReference>
<evidence type="ECO:0000256" key="2">
    <source>
        <dbReference type="ARBA" id="ARBA00022475"/>
    </source>
</evidence>
<dbReference type="EMBL" id="VSSQ01034209">
    <property type="protein sequence ID" value="MPM86083.1"/>
    <property type="molecule type" value="Genomic_DNA"/>
</dbReference>
<comment type="caution">
    <text evidence="8">The sequence shown here is derived from an EMBL/GenBank/DDBJ whole genome shotgun (WGS) entry which is preliminary data.</text>
</comment>
<evidence type="ECO:0000313" key="8">
    <source>
        <dbReference type="EMBL" id="MPM86083.1"/>
    </source>
</evidence>
<keyword evidence="5 6" id="KW-0472">Membrane</keyword>
<keyword evidence="4 6" id="KW-1133">Transmembrane helix</keyword>
<feature type="transmembrane region" description="Helical" evidence="6">
    <location>
        <begin position="32"/>
        <end position="52"/>
    </location>
</feature>
<feature type="domain" description="ABC3 transporter permease C-terminal" evidence="7">
    <location>
        <begin position="3"/>
        <end position="96"/>
    </location>
</feature>
<dbReference type="GO" id="GO:0022857">
    <property type="term" value="F:transmembrane transporter activity"/>
    <property type="evidence" value="ECO:0007669"/>
    <property type="project" value="TreeGrafter"/>
</dbReference>